<dbReference type="InterPro" id="IPR001005">
    <property type="entry name" value="SANT/Myb"/>
</dbReference>
<dbReference type="SUPFAM" id="SSF46689">
    <property type="entry name" value="Homeodomain-like"/>
    <property type="match status" value="1"/>
</dbReference>
<dbReference type="Proteomes" id="UP001642464">
    <property type="component" value="Unassembled WGS sequence"/>
</dbReference>
<dbReference type="InterPro" id="IPR001623">
    <property type="entry name" value="DnaJ_domain"/>
</dbReference>
<dbReference type="Pfam" id="PF00249">
    <property type="entry name" value="Myb_DNA-binding"/>
    <property type="match status" value="1"/>
</dbReference>
<evidence type="ECO:0000259" key="2">
    <source>
        <dbReference type="PROSITE" id="PS50076"/>
    </source>
</evidence>
<feature type="compositionally biased region" description="Basic and acidic residues" evidence="1">
    <location>
        <begin position="304"/>
        <end position="360"/>
    </location>
</feature>
<keyword evidence="5" id="KW-1185">Reference proteome</keyword>
<reference evidence="4 5" key="1">
    <citation type="submission" date="2024-02" db="EMBL/GenBank/DDBJ databases">
        <authorList>
            <person name="Chen Y."/>
            <person name="Shah S."/>
            <person name="Dougan E. K."/>
            <person name="Thang M."/>
            <person name="Chan C."/>
        </authorList>
    </citation>
    <scope>NUCLEOTIDE SEQUENCE [LARGE SCALE GENOMIC DNA]</scope>
</reference>
<dbReference type="Gene3D" id="1.10.287.110">
    <property type="entry name" value="DnaJ domain"/>
    <property type="match status" value="1"/>
</dbReference>
<dbReference type="Gene3D" id="1.10.10.60">
    <property type="entry name" value="Homeodomain-like"/>
    <property type="match status" value="2"/>
</dbReference>
<evidence type="ECO:0000259" key="3">
    <source>
        <dbReference type="PROSITE" id="PS50090"/>
    </source>
</evidence>
<accession>A0ABP0L6B0</accession>
<dbReference type="InterPro" id="IPR054076">
    <property type="entry name" value="ZUO1-like_ZHD"/>
</dbReference>
<dbReference type="CDD" id="cd06257">
    <property type="entry name" value="DnaJ"/>
    <property type="match status" value="1"/>
</dbReference>
<dbReference type="PROSITE" id="PS50076">
    <property type="entry name" value="DNAJ_2"/>
    <property type="match status" value="1"/>
</dbReference>
<feature type="region of interest" description="Disordered" evidence="1">
    <location>
        <begin position="450"/>
        <end position="493"/>
    </location>
</feature>
<gene>
    <name evidence="4" type="ORF">SCF082_LOCUS20970</name>
</gene>
<evidence type="ECO:0000313" key="4">
    <source>
        <dbReference type="EMBL" id="CAK9034707.1"/>
    </source>
</evidence>
<dbReference type="SMART" id="SM00271">
    <property type="entry name" value="DnaJ"/>
    <property type="match status" value="1"/>
</dbReference>
<feature type="compositionally biased region" description="Basic and acidic residues" evidence="1">
    <location>
        <begin position="450"/>
        <end position="480"/>
    </location>
</feature>
<dbReference type="Pfam" id="PF00226">
    <property type="entry name" value="DnaJ"/>
    <property type="match status" value="1"/>
</dbReference>
<organism evidence="4 5">
    <name type="scientific">Durusdinium trenchii</name>
    <dbReference type="NCBI Taxonomy" id="1381693"/>
    <lineage>
        <taxon>Eukaryota</taxon>
        <taxon>Sar</taxon>
        <taxon>Alveolata</taxon>
        <taxon>Dinophyceae</taxon>
        <taxon>Suessiales</taxon>
        <taxon>Symbiodiniaceae</taxon>
        <taxon>Durusdinium</taxon>
    </lineage>
</organism>
<dbReference type="InterPro" id="IPR044634">
    <property type="entry name" value="Zuotin/DnaJC2"/>
</dbReference>
<evidence type="ECO:0000256" key="1">
    <source>
        <dbReference type="SAM" id="MobiDB-lite"/>
    </source>
</evidence>
<comment type="caution">
    <text evidence="4">The sequence shown here is derived from an EMBL/GenBank/DDBJ whole genome shotgun (WGS) entry which is preliminary data.</text>
</comment>
<feature type="region of interest" description="Disordered" evidence="1">
    <location>
        <begin position="548"/>
        <end position="588"/>
    </location>
</feature>
<dbReference type="SUPFAM" id="SSF46565">
    <property type="entry name" value="Chaperone J-domain"/>
    <property type="match status" value="1"/>
</dbReference>
<sequence>MTRAARARRLEICDAEDGSAVESVVCGATRLTNKRVECAGLSYHQFCLRFHGLATGETADADQEADDKLADAEEDAKLRAAWEERKKNQVAAQQDDDDDEDLYELLGIGHLGFSASEKQIKKAYQKAILVHHPDKLKAEERERAQQATRDRDAEDPMFLRVQRAWEILGNKEKRRGYDSQFAFDDAIPSAMLGPDEDFYEVYGPVFERNARFSVKKPVPSLGDDGTAIDKVRAFYRFWTRFDSWRDFSKFDEFKDGDLEHADSRMEKRWMLRQNEIQRTKAKKKENERVYTLVQQALKVDPRLKRAKEEERQAKEREFQEKKAKREAEEEARRQADEQRRREEEEAERARKEQVDAERAQRQSTKKAFKKQLRMLRRHCDEAMDLLEFSAEQRSTVQDAHMLFSDWFSDESEVAHLVTPFEVCMKTKERAQVAAAMEKVMTLFEETREAKRAKEQEEQEARQARLREEEARQIKRKEKAEAPPWSPDELSSLQKATKKFPGGTRNRWLMICNYINSLPGQTVVRTQEDCLKQSRIMATKIEERGNFAGNNNKIGFKSEAAAPPPPSASTERPAEEGVDEDGWTQQQQQALEEALQKFPSSMEKNERWKAIAKSVDGKTKKECVARFKFLRAKVLQKRQSEA</sequence>
<feature type="domain" description="J" evidence="2">
    <location>
        <begin position="101"/>
        <end position="181"/>
    </location>
</feature>
<dbReference type="InterPro" id="IPR009057">
    <property type="entry name" value="Homeodomain-like_sf"/>
</dbReference>
<dbReference type="PANTHER" id="PTHR43999:SF1">
    <property type="entry name" value="DNAJ HOMOLOG SUBFAMILY C MEMBER 2"/>
    <property type="match status" value="1"/>
</dbReference>
<dbReference type="PROSITE" id="PS50090">
    <property type="entry name" value="MYB_LIKE"/>
    <property type="match status" value="1"/>
</dbReference>
<dbReference type="SMART" id="SM00717">
    <property type="entry name" value="SANT"/>
    <property type="match status" value="2"/>
</dbReference>
<proteinExistence type="predicted"/>
<dbReference type="InterPro" id="IPR036869">
    <property type="entry name" value="J_dom_sf"/>
</dbReference>
<dbReference type="Pfam" id="PF21884">
    <property type="entry name" value="ZUO1-like_ZHD"/>
    <property type="match status" value="1"/>
</dbReference>
<evidence type="ECO:0000313" key="5">
    <source>
        <dbReference type="Proteomes" id="UP001642464"/>
    </source>
</evidence>
<feature type="region of interest" description="Disordered" evidence="1">
    <location>
        <begin position="304"/>
        <end position="369"/>
    </location>
</feature>
<dbReference type="EMBL" id="CAXAMM010014808">
    <property type="protein sequence ID" value="CAK9034707.1"/>
    <property type="molecule type" value="Genomic_DNA"/>
</dbReference>
<feature type="domain" description="Myb-like" evidence="3">
    <location>
        <begin position="574"/>
        <end position="630"/>
    </location>
</feature>
<dbReference type="PANTHER" id="PTHR43999">
    <property type="entry name" value="DNAJ HOMOLOG SUBFAMILY C MEMBER 2"/>
    <property type="match status" value="1"/>
</dbReference>
<name>A0ABP0L6B0_9DINO</name>
<protein>
    <submittedName>
        <fullName evidence="4">DnaJ homolog subfamily C member 2 (Gliosarcoma-related antigen MIDA1) (Zuotin-related factor 1)</fullName>
    </submittedName>
</protein>